<evidence type="ECO:0000313" key="1">
    <source>
        <dbReference type="EMBL" id="JAH56077.1"/>
    </source>
</evidence>
<dbReference type="AlphaFoldDB" id="A0A0E9TRJ1"/>
<reference evidence="1" key="2">
    <citation type="journal article" date="2015" name="Fish Shellfish Immunol.">
        <title>Early steps in the European eel (Anguilla anguilla)-Vibrio vulnificus interaction in the gills: Role of the RtxA13 toxin.</title>
        <authorList>
            <person name="Callol A."/>
            <person name="Pajuelo D."/>
            <person name="Ebbesson L."/>
            <person name="Teles M."/>
            <person name="MacKenzie S."/>
            <person name="Amaro C."/>
        </authorList>
    </citation>
    <scope>NUCLEOTIDE SEQUENCE</scope>
</reference>
<name>A0A0E9TRJ1_ANGAN</name>
<organism evidence="1">
    <name type="scientific">Anguilla anguilla</name>
    <name type="common">European freshwater eel</name>
    <name type="synonym">Muraena anguilla</name>
    <dbReference type="NCBI Taxonomy" id="7936"/>
    <lineage>
        <taxon>Eukaryota</taxon>
        <taxon>Metazoa</taxon>
        <taxon>Chordata</taxon>
        <taxon>Craniata</taxon>
        <taxon>Vertebrata</taxon>
        <taxon>Euteleostomi</taxon>
        <taxon>Actinopterygii</taxon>
        <taxon>Neopterygii</taxon>
        <taxon>Teleostei</taxon>
        <taxon>Anguilliformes</taxon>
        <taxon>Anguillidae</taxon>
        <taxon>Anguilla</taxon>
    </lineage>
</organism>
<proteinExistence type="predicted"/>
<accession>A0A0E9TRJ1</accession>
<reference evidence="1" key="1">
    <citation type="submission" date="2014-11" db="EMBL/GenBank/DDBJ databases">
        <authorList>
            <person name="Amaro Gonzalez C."/>
        </authorList>
    </citation>
    <scope>NUCLEOTIDE SEQUENCE</scope>
</reference>
<protein>
    <submittedName>
        <fullName evidence="1">Uncharacterized protein</fullName>
    </submittedName>
</protein>
<dbReference type="EMBL" id="GBXM01052500">
    <property type="protein sequence ID" value="JAH56077.1"/>
    <property type="molecule type" value="Transcribed_RNA"/>
</dbReference>
<sequence length="23" mass="2518">MQVKYFAQGYNGSVLPGIEPATF</sequence>